<keyword evidence="2" id="KW-1133">Transmembrane helix</keyword>
<dbReference type="Proteomes" id="UP000639051">
    <property type="component" value="Unassembled WGS sequence"/>
</dbReference>
<organism evidence="3 4">
    <name type="scientific">Sinomonas cellulolyticus</name>
    <dbReference type="NCBI Taxonomy" id="2801916"/>
    <lineage>
        <taxon>Bacteria</taxon>
        <taxon>Bacillati</taxon>
        <taxon>Actinomycetota</taxon>
        <taxon>Actinomycetes</taxon>
        <taxon>Micrococcales</taxon>
        <taxon>Micrococcaceae</taxon>
        <taxon>Sinomonas</taxon>
    </lineage>
</organism>
<evidence type="ECO:0000313" key="3">
    <source>
        <dbReference type="EMBL" id="MBL0705444.1"/>
    </source>
</evidence>
<feature type="region of interest" description="Disordered" evidence="1">
    <location>
        <begin position="21"/>
        <end position="53"/>
    </location>
</feature>
<keyword evidence="2" id="KW-0812">Transmembrane</keyword>
<dbReference type="EMBL" id="JAERRC010000020">
    <property type="protein sequence ID" value="MBL0705444.1"/>
    <property type="molecule type" value="Genomic_DNA"/>
</dbReference>
<feature type="transmembrane region" description="Helical" evidence="2">
    <location>
        <begin position="84"/>
        <end position="101"/>
    </location>
</feature>
<comment type="caution">
    <text evidence="3">The sequence shown here is derived from an EMBL/GenBank/DDBJ whole genome shotgun (WGS) entry which is preliminary data.</text>
</comment>
<evidence type="ECO:0000313" key="4">
    <source>
        <dbReference type="Proteomes" id="UP000639051"/>
    </source>
</evidence>
<keyword evidence="2" id="KW-0472">Membrane</keyword>
<keyword evidence="4" id="KW-1185">Reference proteome</keyword>
<accession>A0ABS1K1K3</accession>
<feature type="transmembrane region" description="Helical" evidence="2">
    <location>
        <begin position="167"/>
        <end position="191"/>
    </location>
</feature>
<feature type="transmembrane region" description="Helical" evidence="2">
    <location>
        <begin position="212"/>
        <end position="231"/>
    </location>
</feature>
<feature type="transmembrane region" description="Helical" evidence="2">
    <location>
        <begin position="107"/>
        <end position="128"/>
    </location>
</feature>
<evidence type="ECO:0000256" key="2">
    <source>
        <dbReference type="SAM" id="Phobius"/>
    </source>
</evidence>
<protein>
    <submittedName>
        <fullName evidence="3">DUF3159 domain-containing protein</fullName>
    </submittedName>
</protein>
<evidence type="ECO:0000256" key="1">
    <source>
        <dbReference type="SAM" id="MobiDB-lite"/>
    </source>
</evidence>
<proteinExistence type="predicted"/>
<gene>
    <name evidence="3" type="ORF">JJE72_08000</name>
</gene>
<reference evidence="3 4" key="1">
    <citation type="submission" date="2021-01" db="EMBL/GenBank/DDBJ databases">
        <title>Genome public.</title>
        <authorList>
            <person name="Liu C."/>
            <person name="Sun Q."/>
        </authorList>
    </citation>
    <scope>NUCLEOTIDE SEQUENCE [LARGE SCALE GENOMIC DNA]</scope>
    <source>
        <strain evidence="3 4">JC656</strain>
    </source>
</reference>
<dbReference type="Pfam" id="PF11361">
    <property type="entry name" value="DUF3159"/>
    <property type="match status" value="1"/>
</dbReference>
<feature type="transmembrane region" description="Helical" evidence="2">
    <location>
        <begin position="135"/>
        <end position="155"/>
    </location>
</feature>
<name>A0ABS1K1K3_9MICC</name>
<feature type="transmembrane region" description="Helical" evidence="2">
    <location>
        <begin position="237"/>
        <end position="262"/>
    </location>
</feature>
<dbReference type="InterPro" id="IPR016566">
    <property type="entry name" value="UCP010219"/>
</dbReference>
<sequence>MPGRGCASRACSHTSTACRPSTIPATRSWPRRTDVSASDGAPEPGGTPQESPSAAELAGAYAAKAGLQRHDDGRIDALRSAGGVRGLLESILPGLVFLVTFTVVQDLVLAAVLSLAVAAVFVVVRLVGRTPPTQAFAGVVGVGVSAALALFTGRAENFYLSGFFTNAGYIVALAVSILAKWPLMGVLFGFLRNEGLHWRQDRMRARQYALGTWIMVAVLALRLLVQVPLYFMGDAGLVALGATRLIMGVPLYALGLWIAWLVTRPVPRGAASA</sequence>